<reference evidence="1" key="1">
    <citation type="submission" date="2020-08" db="EMBL/GenBank/DDBJ databases">
        <title>Multicomponent nature underlies the extraordinary mechanical properties of spider dragline silk.</title>
        <authorList>
            <person name="Kono N."/>
            <person name="Nakamura H."/>
            <person name="Mori M."/>
            <person name="Yoshida Y."/>
            <person name="Ohtoshi R."/>
            <person name="Malay A.D."/>
            <person name="Moran D.A.P."/>
            <person name="Tomita M."/>
            <person name="Numata K."/>
            <person name="Arakawa K."/>
        </authorList>
    </citation>
    <scope>NUCLEOTIDE SEQUENCE</scope>
</reference>
<organism evidence="1 2">
    <name type="scientific">Nephila pilipes</name>
    <name type="common">Giant wood spider</name>
    <name type="synonym">Nephila maculata</name>
    <dbReference type="NCBI Taxonomy" id="299642"/>
    <lineage>
        <taxon>Eukaryota</taxon>
        <taxon>Metazoa</taxon>
        <taxon>Ecdysozoa</taxon>
        <taxon>Arthropoda</taxon>
        <taxon>Chelicerata</taxon>
        <taxon>Arachnida</taxon>
        <taxon>Araneae</taxon>
        <taxon>Araneomorphae</taxon>
        <taxon>Entelegynae</taxon>
        <taxon>Araneoidea</taxon>
        <taxon>Nephilidae</taxon>
        <taxon>Nephila</taxon>
    </lineage>
</organism>
<evidence type="ECO:0000313" key="1">
    <source>
        <dbReference type="EMBL" id="GFS50862.1"/>
    </source>
</evidence>
<proteinExistence type="predicted"/>
<dbReference type="AlphaFoldDB" id="A0A8X6IM72"/>
<keyword evidence="2" id="KW-1185">Reference proteome</keyword>
<sequence length="205" mass="23703">MMEKNIFGENNANKYKKVPQLYCTSDSNREYETTIKSHPNDSNIRVSTGNIPLRLWLFRRQQPLANSDIHIHSLPLRLLGINLDQCAWSHQRAQPMHELHQHFNLNQLCDNVIYNACTFKPKVGNLCLNKHPTLQQGHDCGFKYPKHVSAVDMRILGEYKHPKAQTQLRETGKGYIDSSDPLFNVAGCSNRYLRVMKAMEISIHY</sequence>
<dbReference type="Proteomes" id="UP000887013">
    <property type="component" value="Unassembled WGS sequence"/>
</dbReference>
<dbReference type="EMBL" id="BMAW01045587">
    <property type="protein sequence ID" value="GFS50862.1"/>
    <property type="molecule type" value="Genomic_DNA"/>
</dbReference>
<evidence type="ECO:0000313" key="2">
    <source>
        <dbReference type="Proteomes" id="UP000887013"/>
    </source>
</evidence>
<accession>A0A8X6IM72</accession>
<name>A0A8X6IM72_NEPPI</name>
<protein>
    <submittedName>
        <fullName evidence="1">Uncharacterized protein</fullName>
    </submittedName>
</protein>
<gene>
    <name evidence="1" type="ORF">NPIL_23261</name>
</gene>
<comment type="caution">
    <text evidence="1">The sequence shown here is derived from an EMBL/GenBank/DDBJ whole genome shotgun (WGS) entry which is preliminary data.</text>
</comment>